<evidence type="ECO:0000256" key="4">
    <source>
        <dbReference type="ARBA" id="ARBA00022691"/>
    </source>
</evidence>
<keyword evidence="7" id="KW-0411">Iron-sulfur</keyword>
<evidence type="ECO:0000313" key="12">
    <source>
        <dbReference type="Proteomes" id="UP000240621"/>
    </source>
</evidence>
<reference evidence="10 13" key="2">
    <citation type="submission" date="2019-10" db="EMBL/GenBank/DDBJ databases">
        <title>Prolixibacter strains distinguished by the presence of nitrate reductase genes were adept at nitrate-dependent anaerobic corrosion of metallic iron and carbon steel.</title>
        <authorList>
            <person name="Iino T."/>
            <person name="Shono N."/>
            <person name="Ito K."/>
            <person name="Nakamura R."/>
            <person name="Sueoka K."/>
            <person name="Harayama S."/>
            <person name="Ohkuma M."/>
        </authorList>
    </citation>
    <scope>NUCLEOTIDE SEQUENCE [LARGE SCALE GENOMIC DNA]</scope>
    <source>
        <strain evidence="10 13">MIC1-1</strain>
    </source>
</reference>
<dbReference type="SFLD" id="SFLDS00029">
    <property type="entry name" value="Radical_SAM"/>
    <property type="match status" value="1"/>
</dbReference>
<evidence type="ECO:0000259" key="9">
    <source>
        <dbReference type="PROSITE" id="PS51918"/>
    </source>
</evidence>
<dbReference type="SUPFAM" id="SSF102114">
    <property type="entry name" value="Radical SAM enzymes"/>
    <property type="match status" value="1"/>
</dbReference>
<evidence type="ECO:0000313" key="11">
    <source>
        <dbReference type="EMBL" id="PSK81030.1"/>
    </source>
</evidence>
<evidence type="ECO:0000256" key="6">
    <source>
        <dbReference type="ARBA" id="ARBA00023004"/>
    </source>
</evidence>
<dbReference type="Proteomes" id="UP000240621">
    <property type="component" value="Unassembled WGS sequence"/>
</dbReference>
<dbReference type="InterPro" id="IPR006638">
    <property type="entry name" value="Elp3/MiaA/NifB-like_rSAM"/>
</dbReference>
<evidence type="ECO:0000256" key="3">
    <source>
        <dbReference type="ARBA" id="ARBA00022679"/>
    </source>
</evidence>
<dbReference type="EMBL" id="PYGC01000011">
    <property type="protein sequence ID" value="PSK81030.1"/>
    <property type="molecule type" value="Genomic_DNA"/>
</dbReference>
<dbReference type="SMART" id="SM00729">
    <property type="entry name" value="Elp3"/>
    <property type="match status" value="1"/>
</dbReference>
<dbReference type="GO" id="GO:0003824">
    <property type="term" value="F:catalytic activity"/>
    <property type="evidence" value="ECO:0007669"/>
    <property type="project" value="InterPro"/>
</dbReference>
<dbReference type="SFLD" id="SFLDG01123">
    <property type="entry name" value="methyltransferase_(Class_B)"/>
    <property type="match status" value="1"/>
</dbReference>
<feature type="domain" description="Radical SAM core" evidence="9">
    <location>
        <begin position="165"/>
        <end position="383"/>
    </location>
</feature>
<dbReference type="GO" id="GO:0031419">
    <property type="term" value="F:cobalamin binding"/>
    <property type="evidence" value="ECO:0007669"/>
    <property type="project" value="InterPro"/>
</dbReference>
<dbReference type="InterPro" id="IPR034466">
    <property type="entry name" value="Methyltransferase_Class_B"/>
</dbReference>
<keyword evidence="13" id="KW-1185">Reference proteome</keyword>
<evidence type="ECO:0000256" key="2">
    <source>
        <dbReference type="ARBA" id="ARBA00022603"/>
    </source>
</evidence>
<dbReference type="Pfam" id="PF02310">
    <property type="entry name" value="B12-binding"/>
    <property type="match status" value="1"/>
</dbReference>
<feature type="domain" description="B12-binding" evidence="8">
    <location>
        <begin position="3"/>
        <end position="142"/>
    </location>
</feature>
<organism evidence="11 12">
    <name type="scientific">Prolixibacter denitrificans</name>
    <dbReference type="NCBI Taxonomy" id="1541063"/>
    <lineage>
        <taxon>Bacteria</taxon>
        <taxon>Pseudomonadati</taxon>
        <taxon>Bacteroidota</taxon>
        <taxon>Bacteroidia</taxon>
        <taxon>Marinilabiliales</taxon>
        <taxon>Prolixibacteraceae</taxon>
        <taxon>Prolixibacter</taxon>
    </lineage>
</organism>
<dbReference type="GO" id="GO:0005829">
    <property type="term" value="C:cytosol"/>
    <property type="evidence" value="ECO:0007669"/>
    <property type="project" value="TreeGrafter"/>
</dbReference>
<evidence type="ECO:0000256" key="7">
    <source>
        <dbReference type="ARBA" id="ARBA00023014"/>
    </source>
</evidence>
<reference evidence="11 12" key="1">
    <citation type="submission" date="2018-03" db="EMBL/GenBank/DDBJ databases">
        <title>Genomic Encyclopedia of Archaeal and Bacterial Type Strains, Phase II (KMG-II): from individual species to whole genera.</title>
        <authorList>
            <person name="Goeker M."/>
        </authorList>
    </citation>
    <scope>NUCLEOTIDE SEQUENCE [LARGE SCALE GENOMIC DNA]</scope>
    <source>
        <strain evidence="11 12">DSM 27267</strain>
    </source>
</reference>
<dbReference type="GO" id="GO:0046872">
    <property type="term" value="F:metal ion binding"/>
    <property type="evidence" value="ECO:0007669"/>
    <property type="project" value="UniProtKB-KW"/>
</dbReference>
<dbReference type="Proteomes" id="UP000396862">
    <property type="component" value="Unassembled WGS sequence"/>
</dbReference>
<evidence type="ECO:0000259" key="8">
    <source>
        <dbReference type="PROSITE" id="PS51332"/>
    </source>
</evidence>
<dbReference type="EMBL" id="BLAU01000001">
    <property type="protein sequence ID" value="GET22148.1"/>
    <property type="molecule type" value="Genomic_DNA"/>
</dbReference>
<dbReference type="Gene3D" id="3.40.50.280">
    <property type="entry name" value="Cobalamin-binding domain"/>
    <property type="match status" value="1"/>
</dbReference>
<name>A0A2P8C7R6_9BACT</name>
<comment type="cofactor">
    <cofactor evidence="1">
        <name>[4Fe-4S] cluster</name>
        <dbReference type="ChEBI" id="CHEBI:49883"/>
    </cofactor>
</comment>
<dbReference type="PANTHER" id="PTHR43409:SF7">
    <property type="entry name" value="BLL1977 PROTEIN"/>
    <property type="match status" value="1"/>
</dbReference>
<dbReference type="SFLD" id="SFLDG01082">
    <property type="entry name" value="B12-binding_domain_containing"/>
    <property type="match status" value="1"/>
</dbReference>
<dbReference type="InterPro" id="IPR007197">
    <property type="entry name" value="rSAM"/>
</dbReference>
<comment type="caution">
    <text evidence="11">The sequence shown here is derived from an EMBL/GenBank/DDBJ whole genome shotgun (WGS) entry which is preliminary data.</text>
</comment>
<gene>
    <name evidence="11" type="ORF">CLV93_1117</name>
    <name evidence="10" type="ORF">JCM18694_23940</name>
</gene>
<evidence type="ECO:0000313" key="13">
    <source>
        <dbReference type="Proteomes" id="UP000396862"/>
    </source>
</evidence>
<proteinExistence type="predicted"/>
<dbReference type="PANTHER" id="PTHR43409">
    <property type="entry name" value="ANAEROBIC MAGNESIUM-PROTOPORPHYRIN IX MONOMETHYL ESTER CYCLASE-RELATED"/>
    <property type="match status" value="1"/>
</dbReference>
<protein>
    <submittedName>
        <fullName evidence="10">B12-binding domain-containing radical SAM protein</fullName>
    </submittedName>
    <submittedName>
        <fullName evidence="11">Radical SAM superfamily enzyme YgiQ (UPF0313 family)</fullName>
    </submittedName>
</protein>
<dbReference type="Pfam" id="PF04055">
    <property type="entry name" value="Radical_SAM"/>
    <property type="match status" value="1"/>
</dbReference>
<evidence type="ECO:0000256" key="5">
    <source>
        <dbReference type="ARBA" id="ARBA00022723"/>
    </source>
</evidence>
<keyword evidence="6" id="KW-0408">Iron</keyword>
<dbReference type="CDD" id="cd01335">
    <property type="entry name" value="Radical_SAM"/>
    <property type="match status" value="1"/>
</dbReference>
<keyword evidence="3" id="KW-0808">Transferase</keyword>
<evidence type="ECO:0000313" key="10">
    <source>
        <dbReference type="EMBL" id="GET22148.1"/>
    </source>
</evidence>
<dbReference type="CDD" id="cd02068">
    <property type="entry name" value="radical_SAM_B12_BD"/>
    <property type="match status" value="1"/>
</dbReference>
<dbReference type="PROSITE" id="PS51918">
    <property type="entry name" value="RADICAL_SAM"/>
    <property type="match status" value="1"/>
</dbReference>
<keyword evidence="5" id="KW-0479">Metal-binding</keyword>
<evidence type="ECO:0000256" key="1">
    <source>
        <dbReference type="ARBA" id="ARBA00001966"/>
    </source>
</evidence>
<accession>A0A2P8C7R6</accession>
<keyword evidence="2" id="KW-0489">Methyltransferase</keyword>
<dbReference type="InterPro" id="IPR051198">
    <property type="entry name" value="BchE-like"/>
</dbReference>
<dbReference type="InterPro" id="IPR023404">
    <property type="entry name" value="rSAM_horseshoe"/>
</dbReference>
<dbReference type="GO" id="GO:0051539">
    <property type="term" value="F:4 iron, 4 sulfur cluster binding"/>
    <property type="evidence" value="ECO:0007669"/>
    <property type="project" value="UniProtKB-KW"/>
</dbReference>
<dbReference type="AlphaFoldDB" id="A0A2P8C7R6"/>
<dbReference type="InterPro" id="IPR058240">
    <property type="entry name" value="rSAM_sf"/>
</dbReference>
<dbReference type="Gene3D" id="3.80.30.20">
    <property type="entry name" value="tm_1862 like domain"/>
    <property type="match status" value="1"/>
</dbReference>
<dbReference type="InterPro" id="IPR006158">
    <property type="entry name" value="Cobalamin-bd"/>
</dbReference>
<sequence>MHRGTQIKFTLINPTSPLWRIGVHQRPANSGVFRFSMLASLYVAASMPLYVETKIVDEDVEPVDFDDDADIIGISFMTYNAPRAYEIADRFRAKGKTVIFGGYHPTFMPDEAIQHADAVCIGEAESSVPRMMEDYMNGRLKPFYRSQLVDLAGLPVPDRNLLRQRAYITTNTLQATRGCFNRCGFCSVARFNHYRLRIRPVGEVVEELKGLGREVLFMDDNIALDKEYARELFKAMIPLKKQWHSQCGIGIAEDEELLRLAAQSGCRGLFIGFESLSRQSLENWKKFGNKRVDYLEAVKKLHGAGIGVFAGFIFGSDNDGPDVFADTLDFLLEANIEVLQATRLTPFPGTPLYEQLDREGRIFDRDWSHYDFFHVVHQPLNMSVRELHNGTVWVQQQFYRTDRIIRRVGRASGYLHPGTVVRALLPLNLGYRHKLAAYESLQKKLSVQPKAG</sequence>
<keyword evidence="4" id="KW-0949">S-adenosyl-L-methionine</keyword>
<dbReference type="PROSITE" id="PS51332">
    <property type="entry name" value="B12_BINDING"/>
    <property type="match status" value="1"/>
</dbReference>